<keyword evidence="10" id="KW-0998">Cell outer membrane</keyword>
<protein>
    <submittedName>
        <fullName evidence="12">Outer membrane protein (Porin)</fullName>
    </submittedName>
</protein>
<organism evidence="12 13">
    <name type="scientific">Paraburkholderia susongensis</name>
    <dbReference type="NCBI Taxonomy" id="1515439"/>
    <lineage>
        <taxon>Bacteria</taxon>
        <taxon>Pseudomonadati</taxon>
        <taxon>Pseudomonadota</taxon>
        <taxon>Betaproteobacteria</taxon>
        <taxon>Burkholderiales</taxon>
        <taxon>Burkholderiaceae</taxon>
        <taxon>Paraburkholderia</taxon>
    </lineage>
</organism>
<evidence type="ECO:0000256" key="9">
    <source>
        <dbReference type="ARBA" id="ARBA00023136"/>
    </source>
</evidence>
<keyword evidence="9" id="KW-0472">Membrane</keyword>
<dbReference type="InterPro" id="IPR050298">
    <property type="entry name" value="Gram-neg_bact_OMP"/>
</dbReference>
<keyword evidence="7" id="KW-0406">Ion transport</keyword>
<evidence type="ECO:0000256" key="10">
    <source>
        <dbReference type="ARBA" id="ARBA00023237"/>
    </source>
</evidence>
<comment type="subunit">
    <text evidence="2">Homotrimer.</text>
</comment>
<dbReference type="Gene3D" id="2.40.160.10">
    <property type="entry name" value="Porin"/>
    <property type="match status" value="1"/>
</dbReference>
<keyword evidence="4" id="KW-1134">Transmembrane beta strand</keyword>
<dbReference type="STRING" id="1515439.SAMN06265784_106157"/>
<dbReference type="InterPro" id="IPR002299">
    <property type="entry name" value="Porin_Neis"/>
</dbReference>
<evidence type="ECO:0000256" key="8">
    <source>
        <dbReference type="ARBA" id="ARBA00023114"/>
    </source>
</evidence>
<keyword evidence="5" id="KW-0812">Transmembrane</keyword>
<keyword evidence="3" id="KW-0813">Transport</keyword>
<evidence type="ECO:0000259" key="11">
    <source>
        <dbReference type="Pfam" id="PF13609"/>
    </source>
</evidence>
<dbReference type="GO" id="GO:0006811">
    <property type="term" value="P:monoatomic ion transport"/>
    <property type="evidence" value="ECO:0007669"/>
    <property type="project" value="UniProtKB-KW"/>
</dbReference>
<dbReference type="PRINTS" id="PR00184">
    <property type="entry name" value="NEISSPPORIN"/>
</dbReference>
<accession>A0A1X7LHV9</accession>
<feature type="domain" description="Porin" evidence="11">
    <location>
        <begin position="63"/>
        <end position="387"/>
    </location>
</feature>
<reference evidence="13" key="1">
    <citation type="submission" date="2017-04" db="EMBL/GenBank/DDBJ databases">
        <authorList>
            <person name="Varghese N."/>
            <person name="Submissions S."/>
        </authorList>
    </citation>
    <scope>NUCLEOTIDE SEQUENCE [LARGE SCALE GENOMIC DNA]</scope>
    <source>
        <strain evidence="13">LMG 29540</strain>
    </source>
</reference>
<dbReference type="CDD" id="cd00342">
    <property type="entry name" value="gram_neg_porins"/>
    <property type="match status" value="1"/>
</dbReference>
<keyword evidence="8" id="KW-0626">Porin</keyword>
<evidence type="ECO:0000256" key="6">
    <source>
        <dbReference type="ARBA" id="ARBA00022729"/>
    </source>
</evidence>
<dbReference type="GO" id="GO:0015288">
    <property type="term" value="F:porin activity"/>
    <property type="evidence" value="ECO:0007669"/>
    <property type="project" value="UniProtKB-KW"/>
</dbReference>
<evidence type="ECO:0000256" key="1">
    <source>
        <dbReference type="ARBA" id="ARBA00004571"/>
    </source>
</evidence>
<gene>
    <name evidence="12" type="ORF">SAMN06265784_106157</name>
</gene>
<name>A0A1X7LHV9_9BURK</name>
<evidence type="ECO:0000256" key="2">
    <source>
        <dbReference type="ARBA" id="ARBA00011233"/>
    </source>
</evidence>
<dbReference type="InterPro" id="IPR023614">
    <property type="entry name" value="Porin_dom_sf"/>
</dbReference>
<comment type="subcellular location">
    <subcellularLocation>
        <location evidence="1">Cell outer membrane</location>
        <topology evidence="1">Multi-pass membrane protein</topology>
    </subcellularLocation>
</comment>
<keyword evidence="6" id="KW-0732">Signal</keyword>
<dbReference type="Pfam" id="PF13609">
    <property type="entry name" value="Porin_4"/>
    <property type="match status" value="1"/>
</dbReference>
<dbReference type="PANTHER" id="PTHR34501">
    <property type="entry name" value="PROTEIN YDDL-RELATED"/>
    <property type="match status" value="1"/>
</dbReference>
<dbReference type="Proteomes" id="UP000193228">
    <property type="component" value="Unassembled WGS sequence"/>
</dbReference>
<dbReference type="PANTHER" id="PTHR34501:SF9">
    <property type="entry name" value="MAJOR OUTER MEMBRANE PROTEIN P.IA"/>
    <property type="match status" value="1"/>
</dbReference>
<dbReference type="GO" id="GO:0009279">
    <property type="term" value="C:cell outer membrane"/>
    <property type="evidence" value="ECO:0007669"/>
    <property type="project" value="UniProtKB-SubCell"/>
</dbReference>
<evidence type="ECO:0000256" key="4">
    <source>
        <dbReference type="ARBA" id="ARBA00022452"/>
    </source>
</evidence>
<proteinExistence type="predicted"/>
<keyword evidence="13" id="KW-1185">Reference proteome</keyword>
<dbReference type="InterPro" id="IPR033900">
    <property type="entry name" value="Gram_neg_porin_domain"/>
</dbReference>
<evidence type="ECO:0000313" key="12">
    <source>
        <dbReference type="EMBL" id="SMG53468.1"/>
    </source>
</evidence>
<sequence length="417" mass="44031">MVRERRLLVALPITGLTTSYCAHPLPATHHCVQCQMRTACSFFPVQNMSAKQNKLFGIPVTTTATLAFLSANAHAQSSVTLYGELDTGLAYVSNVSGNAQYKATAGLIDGSYWGLEGSEDLAGGNKAIFRLERGLSVTTGEGLNDHPYYVGLANETYGTVTLGQQYDSIHDYFAPFTLTGGAGGTAFAHPFDNDNANNSYLARNSIKYAGPSIGGFSFGGMYAFSNAAGQFANNRAYSVGANYQNGPFNAGAAYLHVNGRGNTLGGAYDTVNLPGSNRDIFEANAQTQNTYGVGASYAVGDFTLGAAWSRSTYSGVTDADSGSALPSAGFSNYEINGVYQLTPAMSLAGMYTYTKGSGAHWHQGALQAVYGLSKRTDTYLETVYQRASSGPPVVINTSDPSAGRSQLLVAAGIRHRF</sequence>
<dbReference type="SUPFAM" id="SSF56935">
    <property type="entry name" value="Porins"/>
    <property type="match status" value="1"/>
</dbReference>
<dbReference type="AlphaFoldDB" id="A0A1X7LHV9"/>
<evidence type="ECO:0000313" key="13">
    <source>
        <dbReference type="Proteomes" id="UP000193228"/>
    </source>
</evidence>
<evidence type="ECO:0000256" key="5">
    <source>
        <dbReference type="ARBA" id="ARBA00022692"/>
    </source>
</evidence>
<evidence type="ECO:0000256" key="7">
    <source>
        <dbReference type="ARBA" id="ARBA00023065"/>
    </source>
</evidence>
<dbReference type="GO" id="GO:0046930">
    <property type="term" value="C:pore complex"/>
    <property type="evidence" value="ECO:0007669"/>
    <property type="project" value="UniProtKB-KW"/>
</dbReference>
<evidence type="ECO:0000256" key="3">
    <source>
        <dbReference type="ARBA" id="ARBA00022448"/>
    </source>
</evidence>
<dbReference type="EMBL" id="FXAT01000006">
    <property type="protein sequence ID" value="SMG53468.1"/>
    <property type="molecule type" value="Genomic_DNA"/>
</dbReference>